<dbReference type="EMBL" id="QRQK01000056">
    <property type="protein sequence ID" value="RHM91508.1"/>
    <property type="molecule type" value="Genomic_DNA"/>
</dbReference>
<dbReference type="Proteomes" id="UP000285109">
    <property type="component" value="Unassembled WGS sequence"/>
</dbReference>
<name>A0A3E4MS56_9BACT</name>
<dbReference type="Proteomes" id="UP000260862">
    <property type="component" value="Unassembled WGS sequence"/>
</dbReference>
<dbReference type="RefSeq" id="WP_117673750.1">
    <property type="nucleotide sequence ID" value="NZ_CABOGR010000029.1"/>
</dbReference>
<feature type="signal peptide" evidence="1">
    <location>
        <begin position="1"/>
        <end position="18"/>
    </location>
</feature>
<evidence type="ECO:0000256" key="1">
    <source>
        <dbReference type="SAM" id="SignalP"/>
    </source>
</evidence>
<protein>
    <submittedName>
        <fullName evidence="2">DUF3078 domain-containing protein</fullName>
    </submittedName>
</protein>
<dbReference type="InterPro" id="IPR021428">
    <property type="entry name" value="DUF3078"/>
</dbReference>
<evidence type="ECO:0000313" key="5">
    <source>
        <dbReference type="Proteomes" id="UP000285109"/>
    </source>
</evidence>
<sequence length="493" mass="57118">MKKTSLFLVLLMVCGGLAAQEMEVSSDAIKSDTLKNAVDSLNVTAPVDSLQNATQKKVVPAVKKKVELPTLEVRNFWRLMQNFRREYNAQLERWDDIYLLITGIRPNPDYYKLSMPATYYEAPIEQAFSISDWKPQIPFIKENVLDAQLPQVADLRHSVQVDKAVNRQLLSFYLSYPSLVKQNEENLKGLKPIYGEVLVNQPRKENLLDMMQNDELPNRVTEKDLLVIKPNFWTFGGNGYLQFSQNYISKNWYKGGESTKSLLSGFTWQANYDDRQRIQFENKIEWKLGFITAPSDTVHSYKANNDLLRLSSKLGYKAFSTWYYTLSAEFKTQFFSNYETNSDNLVSAFFSPAELNVGLGMDYKFIKDGVCNLSVLVNPINYTLYSVASDRVDPTKFNIEAGHKRESVWGSRLESTLKWKMFSILMWESRLSYTTNYEKVLGEWENTFTFTINQYLSTKLFVHGRFDDGVTREEGRSYFQLQELLSFGLSYTW</sequence>
<keyword evidence="1" id="KW-0732">Signal</keyword>
<accession>A0A3E4MS56</accession>
<organism evidence="2 4">
    <name type="scientific">Phocaeicola plebeius</name>
    <dbReference type="NCBI Taxonomy" id="310297"/>
    <lineage>
        <taxon>Bacteria</taxon>
        <taxon>Pseudomonadati</taxon>
        <taxon>Bacteroidota</taxon>
        <taxon>Bacteroidia</taxon>
        <taxon>Bacteroidales</taxon>
        <taxon>Bacteroidaceae</taxon>
        <taxon>Phocaeicola</taxon>
    </lineage>
</organism>
<evidence type="ECO:0000313" key="4">
    <source>
        <dbReference type="Proteomes" id="UP000260862"/>
    </source>
</evidence>
<dbReference type="AlphaFoldDB" id="A0A3E4MS56"/>
<reference evidence="4 5" key="1">
    <citation type="submission" date="2018-08" db="EMBL/GenBank/DDBJ databases">
        <title>A genome reference for cultivated species of the human gut microbiota.</title>
        <authorList>
            <person name="Zou Y."/>
            <person name="Xue W."/>
            <person name="Luo G."/>
        </authorList>
    </citation>
    <scope>NUCLEOTIDE SEQUENCE [LARGE SCALE GENOMIC DNA]</scope>
    <source>
        <strain evidence="3 5">AF31-28B-AC</strain>
        <strain evidence="2 4">TF10-3AC</strain>
    </source>
</reference>
<dbReference type="EMBL" id="QSQT01000029">
    <property type="protein sequence ID" value="RGK52590.1"/>
    <property type="molecule type" value="Genomic_DNA"/>
</dbReference>
<keyword evidence="4" id="KW-1185">Reference proteome</keyword>
<evidence type="ECO:0000313" key="3">
    <source>
        <dbReference type="EMBL" id="RHM91508.1"/>
    </source>
</evidence>
<gene>
    <name evidence="3" type="ORF">DWZ34_17020</name>
    <name evidence="2" type="ORF">DXD04_13415</name>
</gene>
<proteinExistence type="predicted"/>
<dbReference type="Pfam" id="PF11276">
    <property type="entry name" value="DUF3078"/>
    <property type="match status" value="1"/>
</dbReference>
<feature type="chain" id="PRO_5041810478" evidence="1">
    <location>
        <begin position="19"/>
        <end position="493"/>
    </location>
</feature>
<comment type="caution">
    <text evidence="2">The sequence shown here is derived from an EMBL/GenBank/DDBJ whole genome shotgun (WGS) entry which is preliminary data.</text>
</comment>
<evidence type="ECO:0000313" key="2">
    <source>
        <dbReference type="EMBL" id="RGK52590.1"/>
    </source>
</evidence>